<comment type="cofactor">
    <cofactor evidence="2">
        <name>heme</name>
        <dbReference type="ChEBI" id="CHEBI:30413"/>
    </cofactor>
</comment>
<reference evidence="4" key="2">
    <citation type="journal article" date="2013" name="BMC Genomics">
        <title>Evolutionary origins, molecular cloning and expression of carotenoid hydroxylases in eukaryotic photosynthetic algae.</title>
        <authorList>
            <person name="Cui H."/>
            <person name="Yu X."/>
            <person name="Wang Y."/>
            <person name="Cui Y."/>
            <person name="Li X."/>
            <person name="Liu Z."/>
            <person name="Qin S."/>
        </authorList>
    </citation>
    <scope>NUCLEOTIDE SEQUENCE</scope>
</reference>
<evidence type="ECO:0000313" key="4">
    <source>
        <dbReference type="EMBL" id="AFR31786.1"/>
    </source>
</evidence>
<dbReference type="PRINTS" id="PR00385">
    <property type="entry name" value="P450"/>
</dbReference>
<protein>
    <submittedName>
        <fullName evidence="4">Cytochrome P450</fullName>
    </submittedName>
</protein>
<dbReference type="EMBL" id="JX308236">
    <property type="protein sequence ID" value="AFR31786.1"/>
    <property type="molecule type" value="mRNA"/>
</dbReference>
<dbReference type="InterPro" id="IPR002401">
    <property type="entry name" value="Cyt_P450_E_grp-I"/>
</dbReference>
<dbReference type="Pfam" id="PF00067">
    <property type="entry name" value="p450"/>
    <property type="match status" value="1"/>
</dbReference>
<proteinExistence type="evidence at transcript level"/>
<dbReference type="GO" id="GO:0016123">
    <property type="term" value="P:xanthophyll biosynthetic process"/>
    <property type="evidence" value="ECO:0007669"/>
    <property type="project" value="TreeGrafter"/>
</dbReference>
<dbReference type="CDD" id="cd11046">
    <property type="entry name" value="CYP97"/>
    <property type="match status" value="1"/>
</dbReference>
<name>J9R016_HAELA</name>
<dbReference type="Gene3D" id="1.10.630.10">
    <property type="entry name" value="Cytochrome P450"/>
    <property type="match status" value="1"/>
</dbReference>
<accession>J9R016</accession>
<reference evidence="4" key="1">
    <citation type="submission" date="2012-07" db="EMBL/GenBank/DDBJ databases">
        <title>The Evolution and Function of Carotenoid Hydroxylases: Insight from Algae.</title>
        <authorList>
            <person name="Cui H.L."/>
            <person name="Yu X.N."/>
            <person name="Qin S."/>
        </authorList>
    </citation>
    <scope>NUCLEOTIDE SEQUENCE</scope>
</reference>
<organism evidence="4">
    <name type="scientific">Haematococcus lacustris</name>
    <name type="common">Green alga</name>
    <name type="synonym">Haematococcus pluvialis</name>
    <dbReference type="NCBI Taxonomy" id="44745"/>
    <lineage>
        <taxon>Eukaryota</taxon>
        <taxon>Viridiplantae</taxon>
        <taxon>Chlorophyta</taxon>
        <taxon>core chlorophytes</taxon>
        <taxon>Chlorophyceae</taxon>
        <taxon>CS clade</taxon>
        <taxon>Chlamydomonadales</taxon>
        <taxon>Haematococcaceae</taxon>
        <taxon>Haematococcus</taxon>
    </lineage>
</organism>
<dbReference type="GO" id="GO:0020037">
    <property type="term" value="F:heme binding"/>
    <property type="evidence" value="ECO:0007669"/>
    <property type="project" value="InterPro"/>
</dbReference>
<sequence length="530" mass="59022">MPISLKEPMLSHPLVGSAGSQSVSFRKSPLKHIPISIARDVVRRSGEQRGPQSDKAADELFERIASGEFTDAGSTKEKLTRPLRRLLAGTGVGRGLAMSLAQLGRSWRAEAAQRMPEARGDLRELVGQPVFVPLYKLFTVYGKIFRLSFGPKSFVIISDPAYARQILLTNADKYSKGLLSEILEFVMGTGLIPADGEMWRMRRRAIVPALHKKYVANMVGMFGDCTLHGCATLDTAVASGKPIDMENFFSRLSLDIIGKAVFNYDFDSLTHDDPVIQAVYVVLREAEYRSTYPIAYWNLPGAMQIVPRQRRCVEALKVVNDTLDGLIAKCKVLVEEEDAEFVEEFLSEADPSILHFLIASGDQISSKQLRDDLMTMLVAGHETTAAVLTWTLYLPSQHPDKTALLQQEVDSVLGGRVASLDDIRALRYTTRVINEAMRLYPQPPVLIRRALEEDSFGDIKVPAGSDFFISVWNLHRSPALWEEPEAFRPERFGPLDGPTPNEVTTNFAYLPFGGGRRKCSRACKVRVCEK</sequence>
<dbReference type="InterPro" id="IPR001128">
    <property type="entry name" value="Cyt_P450"/>
</dbReference>
<dbReference type="GO" id="GO:0010291">
    <property type="term" value="F:beta-carotene 3-hydroxylase activity"/>
    <property type="evidence" value="ECO:0007669"/>
    <property type="project" value="TreeGrafter"/>
</dbReference>
<keyword evidence="2" id="KW-0349">Heme</keyword>
<feature type="binding site" description="axial binding residue" evidence="2">
    <location>
        <position position="519"/>
    </location>
    <ligand>
        <name>heme</name>
        <dbReference type="ChEBI" id="CHEBI:30413"/>
    </ligand>
    <ligandPart>
        <name>Fe</name>
        <dbReference type="ChEBI" id="CHEBI:18248"/>
    </ligandPart>
</feature>
<gene>
    <name evidence="4" type="primary">CYP97A</name>
</gene>
<dbReference type="InterPro" id="IPR036396">
    <property type="entry name" value="Cyt_P450_sf"/>
</dbReference>
<dbReference type="AlphaFoldDB" id="J9R016"/>
<evidence type="ECO:0000256" key="3">
    <source>
        <dbReference type="SAM" id="MobiDB-lite"/>
    </source>
</evidence>
<keyword evidence="2" id="KW-0408">Iron</keyword>
<dbReference type="PANTHER" id="PTHR24291:SF171">
    <property type="entry name" value="PROTEIN LUTEIN DEFICIENT 5, CHLOROPLASTIC"/>
    <property type="match status" value="1"/>
</dbReference>
<comment type="similarity">
    <text evidence="1">Belongs to the cytochrome P450 family.</text>
</comment>
<feature type="region of interest" description="Disordered" evidence="3">
    <location>
        <begin position="1"/>
        <end position="23"/>
    </location>
</feature>
<keyword evidence="2" id="KW-0479">Metal-binding</keyword>
<dbReference type="GO" id="GO:0005506">
    <property type="term" value="F:iron ion binding"/>
    <property type="evidence" value="ECO:0007669"/>
    <property type="project" value="InterPro"/>
</dbReference>
<dbReference type="GO" id="GO:0016705">
    <property type="term" value="F:oxidoreductase activity, acting on paired donors, with incorporation or reduction of molecular oxygen"/>
    <property type="evidence" value="ECO:0007669"/>
    <property type="project" value="InterPro"/>
</dbReference>
<evidence type="ECO:0000256" key="2">
    <source>
        <dbReference type="PIRSR" id="PIRSR602401-1"/>
    </source>
</evidence>
<dbReference type="InterPro" id="IPR050196">
    <property type="entry name" value="Cytochrome_P450_Monoox"/>
</dbReference>
<dbReference type="SUPFAM" id="SSF48264">
    <property type="entry name" value="Cytochrome P450"/>
    <property type="match status" value="1"/>
</dbReference>
<evidence type="ECO:0000256" key="1">
    <source>
        <dbReference type="ARBA" id="ARBA00010617"/>
    </source>
</evidence>
<dbReference type="GO" id="GO:0009507">
    <property type="term" value="C:chloroplast"/>
    <property type="evidence" value="ECO:0007669"/>
    <property type="project" value="TreeGrafter"/>
</dbReference>
<dbReference type="PANTHER" id="PTHR24291">
    <property type="entry name" value="CYTOCHROME P450 FAMILY 4"/>
    <property type="match status" value="1"/>
</dbReference>
<dbReference type="PRINTS" id="PR00463">
    <property type="entry name" value="EP450I"/>
</dbReference>